<dbReference type="InterPro" id="IPR039535">
    <property type="entry name" value="ASST-like"/>
</dbReference>
<feature type="region of interest" description="Disordered" evidence="1">
    <location>
        <begin position="1"/>
        <end position="57"/>
    </location>
</feature>
<dbReference type="Proteomes" id="UP001596174">
    <property type="component" value="Unassembled WGS sequence"/>
</dbReference>
<dbReference type="EMBL" id="JBHSQJ010000026">
    <property type="protein sequence ID" value="MFC5907178.1"/>
    <property type="molecule type" value="Genomic_DNA"/>
</dbReference>
<protein>
    <submittedName>
        <fullName evidence="2">Arylsulfotransferase family protein</fullName>
    </submittedName>
</protein>
<evidence type="ECO:0000313" key="2">
    <source>
        <dbReference type="EMBL" id="MFC5907178.1"/>
    </source>
</evidence>
<dbReference type="InterPro" id="IPR011047">
    <property type="entry name" value="Quinoprotein_ADH-like_sf"/>
</dbReference>
<comment type="caution">
    <text evidence="2">The sequence shown here is derived from an EMBL/GenBank/DDBJ whole genome shotgun (WGS) entry which is preliminary data.</text>
</comment>
<name>A0ABW1FZ67_9ACTN</name>
<dbReference type="SUPFAM" id="SSF50998">
    <property type="entry name" value="Quinoprotein alcohol dehydrogenase-like"/>
    <property type="match status" value="1"/>
</dbReference>
<proteinExistence type="predicted"/>
<reference evidence="3" key="1">
    <citation type="journal article" date="2019" name="Int. J. Syst. Evol. Microbiol.">
        <title>The Global Catalogue of Microorganisms (GCM) 10K type strain sequencing project: providing services to taxonomists for standard genome sequencing and annotation.</title>
        <authorList>
            <consortium name="The Broad Institute Genomics Platform"/>
            <consortium name="The Broad Institute Genome Sequencing Center for Infectious Disease"/>
            <person name="Wu L."/>
            <person name="Ma J."/>
        </authorList>
    </citation>
    <scope>NUCLEOTIDE SEQUENCE [LARGE SCALE GENOMIC DNA]</scope>
    <source>
        <strain evidence="3">JCM 4816</strain>
    </source>
</reference>
<dbReference type="PANTHER" id="PTHR35340">
    <property type="entry name" value="PQQ ENZYME REPEAT PROTEIN-RELATED"/>
    <property type="match status" value="1"/>
</dbReference>
<dbReference type="InterPro" id="IPR053143">
    <property type="entry name" value="Arylsulfate_ST"/>
</dbReference>
<dbReference type="PANTHER" id="PTHR35340:SF6">
    <property type="entry name" value="ASST-DOMAIN-CONTAINING PROTEIN"/>
    <property type="match status" value="1"/>
</dbReference>
<sequence>MQRALFLSPVPVPRTTSPALACPPPERRRRFDAPSTPPAPTGVPSLAPTRRGPPGLAAGRFPLLASGGTRCPVPPAGPAPGTAARAADAPALPPLTTLTPATHGAAAGGDLFLSPSVSGTGSRYASGVEILSGDGRRTVWSHTLPAGLSAADFRTQRYRGHQVLTWWQGTGLGGLATGEDVVYDDHYRPLATVRAGNGYSADGHEFLITSRDTALVLVYAKKTADLTSLGGSAHQAVVDGLVQEVDIRTGRVLFQWDAAEHVPYAQSEQPLPASAITPWDWFHINAVKVDTDGNLLVDARNTWTTYKIDRRSGTVLWQLGGKASTFTLKAAGGQTLNSAGAVFAWQHDPEPLGHGRYSLFDNESAGAANTGAGAVAELPYSRAVTLQLDLRRRTATLVSSLDQPHGLSASSQGDAQPLRDGHTLVGWGSLPYVSEFDRHGALVFDARLPDGVTSYRAYRLPWHSR</sequence>
<gene>
    <name evidence="2" type="ORF">ACFP3V_08095</name>
</gene>
<dbReference type="RefSeq" id="WP_380581337.1">
    <property type="nucleotide sequence ID" value="NZ_JBHSQJ010000026.1"/>
</dbReference>
<evidence type="ECO:0000313" key="3">
    <source>
        <dbReference type="Proteomes" id="UP001596174"/>
    </source>
</evidence>
<accession>A0ABW1FZ67</accession>
<organism evidence="2 3">
    <name type="scientific">Streptacidiphilus monticola</name>
    <dbReference type="NCBI Taxonomy" id="2161674"/>
    <lineage>
        <taxon>Bacteria</taxon>
        <taxon>Bacillati</taxon>
        <taxon>Actinomycetota</taxon>
        <taxon>Actinomycetes</taxon>
        <taxon>Kitasatosporales</taxon>
        <taxon>Streptomycetaceae</taxon>
        <taxon>Streptacidiphilus</taxon>
    </lineage>
</organism>
<dbReference type="Pfam" id="PF14269">
    <property type="entry name" value="Arylsulfotran_2"/>
    <property type="match status" value="1"/>
</dbReference>
<keyword evidence="3" id="KW-1185">Reference proteome</keyword>
<evidence type="ECO:0000256" key="1">
    <source>
        <dbReference type="SAM" id="MobiDB-lite"/>
    </source>
</evidence>